<sequence>MENMSREASTRVDETWRAVEADTLFEGTLLPLSHRAAWAQTQPKGSVLHVDVLGPAGRRITSLVVQRDGSRILPGHVFLRVQRFGYGWPMHTWSAAIQRLTEIAKADSKVLRLNIEIFLREDREKMHELLRANGFTSVPPRSYRHTLTLPVDQPDEALLATRKSLRKRLRDAEKAGAVIRVLTEPQFAVALTALQQKAMERSGGTFRIPDWPSILKFSEAEPGMSRVVGLFPSADAVAPDTMLGFAWGCMHGDHAEYRAAGSAELGPEHRGISISHPLLWDLVRWTRENGGTWFDMGGVTLKEGGDDPLAGISATKRVFSETVEEVGEEWMLEPHPWKSRLAKGLGRLIGKMATFTKPSVEKSR</sequence>
<proteinExistence type="predicted"/>
<name>A0A1H4JNN4_9BACT</name>
<reference evidence="2 3" key="1">
    <citation type="submission" date="2016-10" db="EMBL/GenBank/DDBJ databases">
        <authorList>
            <person name="de Groot N.N."/>
        </authorList>
    </citation>
    <scope>NUCLEOTIDE SEQUENCE [LARGE SCALE GENOMIC DNA]</scope>
    <source>
        <strain evidence="2 3">AB35.6</strain>
    </source>
</reference>
<evidence type="ECO:0000313" key="2">
    <source>
        <dbReference type="EMBL" id="SEB47308.1"/>
    </source>
</evidence>
<dbReference type="Proteomes" id="UP000182409">
    <property type="component" value="Unassembled WGS sequence"/>
</dbReference>
<feature type="domain" description="BioF2-like acetyltransferase" evidence="1">
    <location>
        <begin position="161"/>
        <end position="298"/>
    </location>
</feature>
<accession>A0A1H4JNN4</accession>
<evidence type="ECO:0000313" key="3">
    <source>
        <dbReference type="Proteomes" id="UP000182409"/>
    </source>
</evidence>
<gene>
    <name evidence="2" type="ORF">SAMN05443244_0698</name>
</gene>
<evidence type="ECO:0000259" key="1">
    <source>
        <dbReference type="Pfam" id="PF13480"/>
    </source>
</evidence>
<dbReference type="AlphaFoldDB" id="A0A1H4JNN4"/>
<dbReference type="Gene3D" id="3.40.630.30">
    <property type="match status" value="1"/>
</dbReference>
<dbReference type="SUPFAM" id="SSF55729">
    <property type="entry name" value="Acyl-CoA N-acyltransferases (Nat)"/>
    <property type="match status" value="1"/>
</dbReference>
<dbReference type="InterPro" id="IPR038740">
    <property type="entry name" value="BioF2-like_GNAT_dom"/>
</dbReference>
<dbReference type="EMBL" id="FNSD01000001">
    <property type="protein sequence ID" value="SEB47308.1"/>
    <property type="molecule type" value="Genomic_DNA"/>
</dbReference>
<keyword evidence="2" id="KW-0808">Transferase</keyword>
<dbReference type="Pfam" id="PF13480">
    <property type="entry name" value="Acetyltransf_6"/>
    <property type="match status" value="1"/>
</dbReference>
<organism evidence="2 3">
    <name type="scientific">Terriglobus roseus</name>
    <dbReference type="NCBI Taxonomy" id="392734"/>
    <lineage>
        <taxon>Bacteria</taxon>
        <taxon>Pseudomonadati</taxon>
        <taxon>Acidobacteriota</taxon>
        <taxon>Terriglobia</taxon>
        <taxon>Terriglobales</taxon>
        <taxon>Acidobacteriaceae</taxon>
        <taxon>Terriglobus</taxon>
    </lineage>
</organism>
<dbReference type="InterPro" id="IPR016181">
    <property type="entry name" value="Acyl_CoA_acyltransferase"/>
</dbReference>
<dbReference type="GO" id="GO:0016740">
    <property type="term" value="F:transferase activity"/>
    <property type="evidence" value="ECO:0007669"/>
    <property type="project" value="UniProtKB-KW"/>
</dbReference>
<protein>
    <submittedName>
        <fullName evidence="2">Acetyltransferase (GNAT) domain-containing protein</fullName>
    </submittedName>
</protein>